<proteinExistence type="predicted"/>
<keyword evidence="4" id="KW-1185">Reference proteome</keyword>
<evidence type="ECO:0000313" key="3">
    <source>
        <dbReference type="EnsemblPlants" id="KEH25119"/>
    </source>
</evidence>
<dbReference type="HOGENOM" id="CLU_2835011_0_0_1"/>
<reference evidence="2 4" key="2">
    <citation type="journal article" date="2014" name="BMC Genomics">
        <title>An improved genome release (version Mt4.0) for the model legume Medicago truncatula.</title>
        <authorList>
            <person name="Tang H."/>
            <person name="Krishnakumar V."/>
            <person name="Bidwell S."/>
            <person name="Rosen B."/>
            <person name="Chan A."/>
            <person name="Zhou S."/>
            <person name="Gentzbittel L."/>
            <person name="Childs K.L."/>
            <person name="Yandell M."/>
            <person name="Gundlach H."/>
            <person name="Mayer K.F."/>
            <person name="Schwartz D.C."/>
            <person name="Town C.D."/>
        </authorList>
    </citation>
    <scope>GENOME REANNOTATION</scope>
    <source>
        <strain evidence="2">A17</strain>
        <strain evidence="3 4">cv. Jemalong A17</strain>
    </source>
</reference>
<dbReference type="EMBL" id="CM001222">
    <property type="protein sequence ID" value="KEH25119.1"/>
    <property type="molecule type" value="Genomic_DNA"/>
</dbReference>
<evidence type="ECO:0000256" key="1">
    <source>
        <dbReference type="SAM" id="MobiDB-lite"/>
    </source>
</evidence>
<evidence type="ECO:0000313" key="4">
    <source>
        <dbReference type="Proteomes" id="UP000002051"/>
    </source>
</evidence>
<protein>
    <submittedName>
        <fullName evidence="2 3">Uncharacterized protein</fullName>
    </submittedName>
</protein>
<sequence>MSNQMDVLEERLTTMENFGEFRETMMTEFTKLIRSSKGHSSNSGHQNKKYDDGISYGTKEGGAAIV</sequence>
<reference evidence="3" key="3">
    <citation type="submission" date="2015-04" db="UniProtKB">
        <authorList>
            <consortium name="EnsemblPlants"/>
        </authorList>
    </citation>
    <scope>IDENTIFICATION</scope>
    <source>
        <strain evidence="3">cv. Jemalong A17</strain>
    </source>
</reference>
<evidence type="ECO:0000313" key="2">
    <source>
        <dbReference type="EMBL" id="KEH25119.1"/>
    </source>
</evidence>
<organism evidence="2 4">
    <name type="scientific">Medicago truncatula</name>
    <name type="common">Barrel medic</name>
    <name type="synonym">Medicago tribuloides</name>
    <dbReference type="NCBI Taxonomy" id="3880"/>
    <lineage>
        <taxon>Eukaryota</taxon>
        <taxon>Viridiplantae</taxon>
        <taxon>Streptophyta</taxon>
        <taxon>Embryophyta</taxon>
        <taxon>Tracheophyta</taxon>
        <taxon>Spermatophyta</taxon>
        <taxon>Magnoliopsida</taxon>
        <taxon>eudicotyledons</taxon>
        <taxon>Gunneridae</taxon>
        <taxon>Pentapetalae</taxon>
        <taxon>rosids</taxon>
        <taxon>fabids</taxon>
        <taxon>Fabales</taxon>
        <taxon>Fabaceae</taxon>
        <taxon>Papilionoideae</taxon>
        <taxon>50 kb inversion clade</taxon>
        <taxon>NPAAA clade</taxon>
        <taxon>Hologalegina</taxon>
        <taxon>IRL clade</taxon>
        <taxon>Trifolieae</taxon>
        <taxon>Medicago</taxon>
    </lineage>
</organism>
<reference evidence="2 4" key="1">
    <citation type="journal article" date="2011" name="Nature">
        <title>The Medicago genome provides insight into the evolution of rhizobial symbioses.</title>
        <authorList>
            <person name="Young N.D."/>
            <person name="Debelle F."/>
            <person name="Oldroyd G.E."/>
            <person name="Geurts R."/>
            <person name="Cannon S.B."/>
            <person name="Udvardi M.K."/>
            <person name="Benedito V.A."/>
            <person name="Mayer K.F."/>
            <person name="Gouzy J."/>
            <person name="Schoof H."/>
            <person name="Van de Peer Y."/>
            <person name="Proost S."/>
            <person name="Cook D.R."/>
            <person name="Meyers B.C."/>
            <person name="Spannagl M."/>
            <person name="Cheung F."/>
            <person name="De Mita S."/>
            <person name="Krishnakumar V."/>
            <person name="Gundlach H."/>
            <person name="Zhou S."/>
            <person name="Mudge J."/>
            <person name="Bharti A.K."/>
            <person name="Murray J.D."/>
            <person name="Naoumkina M.A."/>
            <person name="Rosen B."/>
            <person name="Silverstein K.A."/>
            <person name="Tang H."/>
            <person name="Rombauts S."/>
            <person name="Zhao P.X."/>
            <person name="Zhou P."/>
            <person name="Barbe V."/>
            <person name="Bardou P."/>
            <person name="Bechner M."/>
            <person name="Bellec A."/>
            <person name="Berger A."/>
            <person name="Berges H."/>
            <person name="Bidwell S."/>
            <person name="Bisseling T."/>
            <person name="Choisne N."/>
            <person name="Couloux A."/>
            <person name="Denny R."/>
            <person name="Deshpande S."/>
            <person name="Dai X."/>
            <person name="Doyle J.J."/>
            <person name="Dudez A.M."/>
            <person name="Farmer A.D."/>
            <person name="Fouteau S."/>
            <person name="Franken C."/>
            <person name="Gibelin C."/>
            <person name="Gish J."/>
            <person name="Goldstein S."/>
            <person name="Gonzalez A.J."/>
            <person name="Green P.J."/>
            <person name="Hallab A."/>
            <person name="Hartog M."/>
            <person name="Hua A."/>
            <person name="Humphray S.J."/>
            <person name="Jeong D.H."/>
            <person name="Jing Y."/>
            <person name="Jocker A."/>
            <person name="Kenton S.M."/>
            <person name="Kim D.J."/>
            <person name="Klee K."/>
            <person name="Lai H."/>
            <person name="Lang C."/>
            <person name="Lin S."/>
            <person name="Macmil S.L."/>
            <person name="Magdelenat G."/>
            <person name="Matthews L."/>
            <person name="McCorrison J."/>
            <person name="Monaghan E.L."/>
            <person name="Mun J.H."/>
            <person name="Najar F.Z."/>
            <person name="Nicholson C."/>
            <person name="Noirot C."/>
            <person name="O'Bleness M."/>
            <person name="Paule C.R."/>
            <person name="Poulain J."/>
            <person name="Prion F."/>
            <person name="Qin B."/>
            <person name="Qu C."/>
            <person name="Retzel E.F."/>
            <person name="Riddle C."/>
            <person name="Sallet E."/>
            <person name="Samain S."/>
            <person name="Samson N."/>
            <person name="Sanders I."/>
            <person name="Saurat O."/>
            <person name="Scarpelli C."/>
            <person name="Schiex T."/>
            <person name="Segurens B."/>
            <person name="Severin A.J."/>
            <person name="Sherrier D.J."/>
            <person name="Shi R."/>
            <person name="Sims S."/>
            <person name="Singer S.R."/>
            <person name="Sinharoy S."/>
            <person name="Sterck L."/>
            <person name="Viollet A."/>
            <person name="Wang B.B."/>
            <person name="Wang K."/>
            <person name="Wang M."/>
            <person name="Wang X."/>
            <person name="Warfsmann J."/>
            <person name="Weissenbach J."/>
            <person name="White D.D."/>
            <person name="White J.D."/>
            <person name="Wiley G.B."/>
            <person name="Wincker P."/>
            <person name="Xing Y."/>
            <person name="Yang L."/>
            <person name="Yao Z."/>
            <person name="Ying F."/>
            <person name="Zhai J."/>
            <person name="Zhou L."/>
            <person name="Zuber A."/>
            <person name="Denarie J."/>
            <person name="Dixon R.A."/>
            <person name="May G.D."/>
            <person name="Schwartz D.C."/>
            <person name="Rogers J."/>
            <person name="Quetier F."/>
            <person name="Town C.D."/>
            <person name="Roe B.A."/>
        </authorList>
    </citation>
    <scope>NUCLEOTIDE SEQUENCE [LARGE SCALE GENOMIC DNA]</scope>
    <source>
        <strain evidence="2">A17</strain>
        <strain evidence="3 4">cv. Jemalong A17</strain>
    </source>
</reference>
<dbReference type="Proteomes" id="UP000002051">
    <property type="component" value="Chromosome 6"/>
</dbReference>
<dbReference type="AlphaFoldDB" id="A0A072U5U1"/>
<dbReference type="EnsemblPlants" id="KEH25119">
    <property type="protein sequence ID" value="KEH25119"/>
    <property type="gene ID" value="MTR_6g015760"/>
</dbReference>
<gene>
    <name evidence="2" type="ordered locus">MTR_6g015760</name>
</gene>
<name>A0A072U5U1_MEDTR</name>
<feature type="region of interest" description="Disordered" evidence="1">
    <location>
        <begin position="34"/>
        <end position="54"/>
    </location>
</feature>
<accession>A0A072U5U1</accession>